<evidence type="ECO:0000313" key="1">
    <source>
        <dbReference type="EMBL" id="MBC3863827.1"/>
    </source>
</evidence>
<proteinExistence type="predicted"/>
<dbReference type="AlphaFoldDB" id="A0A923HFY7"/>
<reference evidence="1" key="1">
    <citation type="submission" date="2020-08" db="EMBL/GenBank/DDBJ databases">
        <title>Novel species isolated from subtropical streams in China.</title>
        <authorList>
            <person name="Lu H."/>
        </authorList>
    </citation>
    <scope>NUCLEOTIDE SEQUENCE</scope>
    <source>
        <strain evidence="1">KACC 12607</strain>
    </source>
</reference>
<dbReference type="PROSITE" id="PS51257">
    <property type="entry name" value="PROKAR_LIPOPROTEIN"/>
    <property type="match status" value="1"/>
</dbReference>
<gene>
    <name evidence="1" type="ORF">H8K32_17105</name>
</gene>
<dbReference type="EMBL" id="JACOFV010000018">
    <property type="protein sequence ID" value="MBC3863827.1"/>
    <property type="molecule type" value="Genomic_DNA"/>
</dbReference>
<name>A0A923HFY7_9BURK</name>
<accession>A0A923HFY7</accession>
<comment type="caution">
    <text evidence="1">The sequence shown here is derived from an EMBL/GenBank/DDBJ whole genome shotgun (WGS) entry which is preliminary data.</text>
</comment>
<sequence>MRTHRVLLHTLTVIALTACQSGGATPEERPALLSNASQLALQELQEVTAKVSGFSDVLLSEKDWMQDSDVVLERRHQRNPQGDLIQGRDIEMPHRVRLLKRANQCLLIDLNTGRSESLHQVQCHVK</sequence>
<dbReference type="Proteomes" id="UP000634011">
    <property type="component" value="Unassembled WGS sequence"/>
</dbReference>
<protein>
    <submittedName>
        <fullName evidence="1">Uncharacterized protein</fullName>
    </submittedName>
</protein>
<keyword evidence="2" id="KW-1185">Reference proteome</keyword>
<organism evidence="1 2">
    <name type="scientific">Undibacterium jejuense</name>
    <dbReference type="NCBI Taxonomy" id="1344949"/>
    <lineage>
        <taxon>Bacteria</taxon>
        <taxon>Pseudomonadati</taxon>
        <taxon>Pseudomonadota</taxon>
        <taxon>Betaproteobacteria</taxon>
        <taxon>Burkholderiales</taxon>
        <taxon>Oxalobacteraceae</taxon>
        <taxon>Undibacterium</taxon>
    </lineage>
</organism>
<dbReference type="RefSeq" id="WP_186913777.1">
    <property type="nucleotide sequence ID" value="NZ_JACOFV010000018.1"/>
</dbReference>
<evidence type="ECO:0000313" key="2">
    <source>
        <dbReference type="Proteomes" id="UP000634011"/>
    </source>
</evidence>